<dbReference type="PANTHER" id="PTHR11545:SF2">
    <property type="entry name" value="LARGE RIBOSOMAL SUBUNIT PROTEIN UL13M"/>
    <property type="match status" value="1"/>
</dbReference>
<dbReference type="NCBIfam" id="TIGR01066">
    <property type="entry name" value="rplM_bact"/>
    <property type="match status" value="1"/>
</dbReference>
<accession>A0A554LR21</accession>
<dbReference type="AlphaFoldDB" id="A0A554LR21"/>
<dbReference type="Pfam" id="PF00572">
    <property type="entry name" value="Ribosomal_L13"/>
    <property type="match status" value="1"/>
</dbReference>
<dbReference type="InterPro" id="IPR005822">
    <property type="entry name" value="Ribosomal_uL13"/>
</dbReference>
<dbReference type="GO" id="GO:0003735">
    <property type="term" value="F:structural constituent of ribosome"/>
    <property type="evidence" value="ECO:0007669"/>
    <property type="project" value="InterPro"/>
</dbReference>
<evidence type="ECO:0000256" key="1">
    <source>
        <dbReference type="ARBA" id="ARBA00006227"/>
    </source>
</evidence>
<comment type="similarity">
    <text evidence="1 4">Belongs to the universal ribosomal protein uL13 family.</text>
</comment>
<evidence type="ECO:0000256" key="2">
    <source>
        <dbReference type="ARBA" id="ARBA00022980"/>
    </source>
</evidence>
<dbReference type="GO" id="GO:0006412">
    <property type="term" value="P:translation"/>
    <property type="evidence" value="ECO:0007669"/>
    <property type="project" value="UniProtKB-UniRule"/>
</dbReference>
<reference evidence="5 6" key="1">
    <citation type="submission" date="2017-07" db="EMBL/GenBank/DDBJ databases">
        <title>Mechanisms for carbon and nitrogen cycling indicate functional differentiation within the Candidate Phyla Radiation.</title>
        <authorList>
            <person name="Danczak R.E."/>
            <person name="Johnston M.D."/>
            <person name="Kenah C."/>
            <person name="Slattery M."/>
            <person name="Wrighton K.C."/>
            <person name="Wilkins M.J."/>
        </authorList>
    </citation>
    <scope>NUCLEOTIDE SEQUENCE [LARGE SCALE GENOMIC DNA]</scope>
    <source>
        <strain evidence="5">Athens1014_28</strain>
    </source>
</reference>
<dbReference type="GO" id="GO:0005840">
    <property type="term" value="C:ribosome"/>
    <property type="evidence" value="ECO:0007669"/>
    <property type="project" value="UniProtKB-KW"/>
</dbReference>
<dbReference type="InterPro" id="IPR036899">
    <property type="entry name" value="Ribosomal_uL13_sf"/>
</dbReference>
<evidence type="ECO:0000313" key="6">
    <source>
        <dbReference type="Proteomes" id="UP000316495"/>
    </source>
</evidence>
<dbReference type="Gene3D" id="3.90.1180.10">
    <property type="entry name" value="Ribosomal protein L13"/>
    <property type="match status" value="1"/>
</dbReference>
<comment type="caution">
    <text evidence="5">The sequence shown here is derived from an EMBL/GenBank/DDBJ whole genome shotgun (WGS) entry which is preliminary data.</text>
</comment>
<proteinExistence type="inferred from homology"/>
<keyword evidence="3 4" id="KW-0687">Ribonucleoprotein</keyword>
<dbReference type="EMBL" id="VMGN01000001">
    <property type="protein sequence ID" value="TSC95307.1"/>
    <property type="molecule type" value="Genomic_DNA"/>
</dbReference>
<name>A0A554LR21_9BACT</name>
<evidence type="ECO:0000313" key="5">
    <source>
        <dbReference type="EMBL" id="TSC95307.1"/>
    </source>
</evidence>
<keyword evidence="2 4" id="KW-0689">Ribosomal protein</keyword>
<comment type="function">
    <text evidence="4">This protein is one of the early assembly proteins of the 50S ribosomal subunit, although it is not seen to bind rRNA by itself. It is important during the early stages of 50S assembly.</text>
</comment>
<dbReference type="HAMAP" id="MF_01366">
    <property type="entry name" value="Ribosomal_uL13"/>
    <property type="match status" value="1"/>
</dbReference>
<dbReference type="CDD" id="cd00392">
    <property type="entry name" value="Ribosomal_L13"/>
    <property type="match status" value="1"/>
</dbReference>
<organism evidence="5 6">
    <name type="scientific">Candidatus Berkelbacteria bacterium Athens1014_28</name>
    <dbReference type="NCBI Taxonomy" id="2017145"/>
    <lineage>
        <taxon>Bacteria</taxon>
        <taxon>Candidatus Berkelbacteria</taxon>
    </lineage>
</organism>
<gene>
    <name evidence="4" type="primary">rplM</name>
    <name evidence="5" type="ORF">Athens101428_35</name>
</gene>
<dbReference type="Proteomes" id="UP000316495">
    <property type="component" value="Unassembled WGS sequence"/>
</dbReference>
<dbReference type="GO" id="GO:0003729">
    <property type="term" value="F:mRNA binding"/>
    <property type="evidence" value="ECO:0007669"/>
    <property type="project" value="TreeGrafter"/>
</dbReference>
<comment type="subunit">
    <text evidence="4">Part of the 50S ribosomal subunit.</text>
</comment>
<evidence type="ECO:0000256" key="3">
    <source>
        <dbReference type="ARBA" id="ARBA00023274"/>
    </source>
</evidence>
<protein>
    <recommendedName>
        <fullName evidence="4">Large ribosomal subunit protein uL13</fullName>
    </recommendedName>
</protein>
<dbReference type="PANTHER" id="PTHR11545">
    <property type="entry name" value="RIBOSOMAL PROTEIN L13"/>
    <property type="match status" value="1"/>
</dbReference>
<dbReference type="GO" id="GO:0017148">
    <property type="term" value="P:negative regulation of translation"/>
    <property type="evidence" value="ECO:0007669"/>
    <property type="project" value="TreeGrafter"/>
</dbReference>
<dbReference type="SUPFAM" id="SSF52161">
    <property type="entry name" value="Ribosomal protein L13"/>
    <property type="match status" value="1"/>
</dbReference>
<sequence>MTKISNNIYLFDASEKPLGRFASKAAGILRGKNLVDFAPNHVPDNIVVIINANKVFLTGRKEESKQYFHHTNHPGGIKSRSFSVLKKNSPEEIIKLAIRRMLPNNRLTSDLMKNLKIFSGVDHPYKEINK</sequence>
<dbReference type="PIRSF" id="PIRSF002181">
    <property type="entry name" value="Ribosomal_L13"/>
    <property type="match status" value="1"/>
</dbReference>
<dbReference type="GO" id="GO:1990904">
    <property type="term" value="C:ribonucleoprotein complex"/>
    <property type="evidence" value="ECO:0007669"/>
    <property type="project" value="UniProtKB-KW"/>
</dbReference>
<evidence type="ECO:0000256" key="4">
    <source>
        <dbReference type="HAMAP-Rule" id="MF_01366"/>
    </source>
</evidence>
<dbReference type="InterPro" id="IPR005823">
    <property type="entry name" value="Ribosomal_uL13_bac-type"/>
</dbReference>